<dbReference type="RefSeq" id="WP_063380637.1">
    <property type="nucleotide sequence ID" value="NZ_AUXX01000010.1"/>
</dbReference>
<dbReference type="GO" id="GO:0016407">
    <property type="term" value="F:acetyltransferase activity"/>
    <property type="evidence" value="ECO:0007669"/>
    <property type="project" value="InterPro"/>
</dbReference>
<evidence type="ECO:0000313" key="4">
    <source>
        <dbReference type="Proteomes" id="UP000076661"/>
    </source>
</evidence>
<dbReference type="Gene3D" id="3.30.2140.10">
    <property type="entry name" value="Arylamine N-acetyltransferase"/>
    <property type="match status" value="1"/>
</dbReference>
<name>A0A167NF70_9GAMM</name>
<dbReference type="EMBL" id="AUXX01000010">
    <property type="protein sequence ID" value="KZN68142.1"/>
    <property type="molecule type" value="Genomic_DNA"/>
</dbReference>
<sequence length="273" mass="31131">MNQAQLTTYLAKLEIENLVSYDLALVSQIVQAHIKRYSFSSFNAMQNKLLSVDNDDLFERLIVQQQGGYCFEHNKIAMLALAALGFEVSPLLGRVLLNGTTTNPRTHRLTHLKYKGAAYLVDVGFGVKTPRIPIPIDCSAQVREGANLYQVERTTHSVTVSLVQPEQVTLYQVDLLDTYESDCDVGHFYSHQHPEASFVNNLVVSRISEHERFVLRNLTYMYFNELTGEQREISIESVGQLLELLSNLFYLEPAVSDVRWVFDKILTRRQQAN</sequence>
<dbReference type="PRINTS" id="PR01543">
    <property type="entry name" value="ANATRNSFRASE"/>
</dbReference>
<organism evidence="3 4">
    <name type="scientific">Pseudoalteromonas luteoviolacea S4060-1</name>
    <dbReference type="NCBI Taxonomy" id="1365257"/>
    <lineage>
        <taxon>Bacteria</taxon>
        <taxon>Pseudomonadati</taxon>
        <taxon>Pseudomonadota</taxon>
        <taxon>Gammaproteobacteria</taxon>
        <taxon>Alteromonadales</taxon>
        <taxon>Pseudoalteromonadaceae</taxon>
        <taxon>Pseudoalteromonas</taxon>
    </lineage>
</organism>
<protein>
    <recommendedName>
        <fullName evidence="5">Arylamine N-acetyltransferase</fullName>
    </recommendedName>
</protein>
<comment type="caution">
    <text evidence="3">The sequence shown here is derived from an EMBL/GenBank/DDBJ whole genome shotgun (WGS) entry which is preliminary data.</text>
</comment>
<dbReference type="PATRIC" id="fig|1365257.3.peg.1630"/>
<gene>
    <name evidence="3" type="ORF">N478_16080</name>
</gene>
<evidence type="ECO:0000313" key="3">
    <source>
        <dbReference type="EMBL" id="KZN68142.1"/>
    </source>
</evidence>
<dbReference type="Proteomes" id="UP000076661">
    <property type="component" value="Unassembled WGS sequence"/>
</dbReference>
<dbReference type="Gene3D" id="2.40.128.150">
    <property type="entry name" value="Cysteine proteinases"/>
    <property type="match status" value="1"/>
</dbReference>
<dbReference type="PANTHER" id="PTHR11786:SF0">
    <property type="entry name" value="ARYLAMINE N-ACETYLTRANSFERASE 4-RELATED"/>
    <property type="match status" value="1"/>
</dbReference>
<reference evidence="3 4" key="1">
    <citation type="submission" date="2013-07" db="EMBL/GenBank/DDBJ databases">
        <title>Comparative Genomic and Metabolomic Analysis of Twelve Strains of Pseudoalteromonas luteoviolacea.</title>
        <authorList>
            <person name="Vynne N.G."/>
            <person name="Mansson M."/>
            <person name="Gram L."/>
        </authorList>
    </citation>
    <scope>NUCLEOTIDE SEQUENCE [LARGE SCALE GENOMIC DNA]</scope>
    <source>
        <strain evidence="3 4">S4060-1</strain>
    </source>
</reference>
<comment type="similarity">
    <text evidence="1 2">Belongs to the arylamine N-acetyltransferase family.</text>
</comment>
<dbReference type="AlphaFoldDB" id="A0A167NF70"/>
<dbReference type="InterPro" id="IPR001447">
    <property type="entry name" value="Arylamine_N-AcTrfase"/>
</dbReference>
<evidence type="ECO:0000256" key="1">
    <source>
        <dbReference type="ARBA" id="ARBA00006547"/>
    </source>
</evidence>
<proteinExistence type="inferred from homology"/>
<evidence type="ECO:0008006" key="5">
    <source>
        <dbReference type="Google" id="ProtNLM"/>
    </source>
</evidence>
<accession>A0A167NF70</accession>
<dbReference type="SUPFAM" id="SSF54001">
    <property type="entry name" value="Cysteine proteinases"/>
    <property type="match status" value="1"/>
</dbReference>
<dbReference type="Pfam" id="PF00797">
    <property type="entry name" value="Acetyltransf_2"/>
    <property type="match status" value="1"/>
</dbReference>
<dbReference type="PANTHER" id="PTHR11786">
    <property type="entry name" value="N-HYDROXYARYLAMINE O-ACETYLTRANSFERASE"/>
    <property type="match status" value="1"/>
</dbReference>
<dbReference type="InterPro" id="IPR038765">
    <property type="entry name" value="Papain-like_cys_pep_sf"/>
</dbReference>
<evidence type="ECO:0000256" key="2">
    <source>
        <dbReference type="RuleBase" id="RU003452"/>
    </source>
</evidence>